<gene>
    <name evidence="3" type="primary">prpF</name>
    <name evidence="3" type="ORF">DJ533_07175</name>
</gene>
<dbReference type="GO" id="GO:0016853">
    <property type="term" value="F:isomerase activity"/>
    <property type="evidence" value="ECO:0007669"/>
    <property type="project" value="UniProtKB-KW"/>
</dbReference>
<sequence>MSFAPQIKIPATYMRGGTSKGVFFKLEDLPKRAQSAGEARDRMLLRVIGSPDPYGKQIDGMGGATSSTSKTVILSKSSQPEHDVDYLFGQVSIDKAFVDWSGNCGNLTAAVGSFAISNGLVNAERIPENGVCTVRIWQVNIQKTIIAHVPITHGQVQETGDFELDGVTFPAAEVQIEFLDPADDGEDGGAMFPTGNVVDTLDVPEVGTFQATLINAGIPTIFLNAEDIGYQGTELQEAINGDAAALARFEKIRAYGAVKMGLIQDVSEAVNRQHTPKVAFVSKPKAYVASSAKQVSETDTDLLVRALSMGKLHHAMMGTAAVAIGTAAAIPNTLVNLAAGGGEREAVRFGHPSGTLRVGAQALQENGQWVVKKAIMSRSARVLMEGWVRIPEDSF</sequence>
<proteinExistence type="inferred from homology"/>
<organism evidence="3 4">
    <name type="scientific">Acinetobacter defluvii</name>
    <dbReference type="NCBI Taxonomy" id="1871111"/>
    <lineage>
        <taxon>Bacteria</taxon>
        <taxon>Pseudomonadati</taxon>
        <taxon>Pseudomonadota</taxon>
        <taxon>Gammaproteobacteria</taxon>
        <taxon>Moraxellales</taxon>
        <taxon>Moraxellaceae</taxon>
        <taxon>Acinetobacter</taxon>
    </lineage>
</organism>
<dbReference type="RefSeq" id="WP_065995255.1">
    <property type="nucleotide sequence ID" value="NZ_CP029397.2"/>
</dbReference>
<keyword evidence="4" id="KW-1185">Reference proteome</keyword>
<dbReference type="GO" id="GO:0019629">
    <property type="term" value="P:propionate catabolic process, 2-methylcitrate cycle"/>
    <property type="evidence" value="ECO:0007669"/>
    <property type="project" value="InterPro"/>
</dbReference>
<dbReference type="OrthoDB" id="9779763at2"/>
<evidence type="ECO:0000256" key="1">
    <source>
        <dbReference type="ARBA" id="ARBA00007673"/>
    </source>
</evidence>
<protein>
    <submittedName>
        <fullName evidence="3">2-methylaconitate cis-trans isomerase PrpF</fullName>
    </submittedName>
</protein>
<evidence type="ECO:0000313" key="4">
    <source>
        <dbReference type="Proteomes" id="UP000245977"/>
    </source>
</evidence>
<dbReference type="EMBL" id="CP029397">
    <property type="protein sequence ID" value="AWL28363.1"/>
    <property type="molecule type" value="Genomic_DNA"/>
</dbReference>
<dbReference type="KEGG" id="adv:DJ533_07175"/>
<dbReference type="InterPro" id="IPR007400">
    <property type="entry name" value="PrpF-like"/>
</dbReference>
<dbReference type="SUPFAM" id="SSF54506">
    <property type="entry name" value="Diaminopimelate epimerase-like"/>
    <property type="match status" value="2"/>
</dbReference>
<reference evidence="3" key="1">
    <citation type="submission" date="2019-08" db="EMBL/GenBank/DDBJ databases">
        <title>The complete genome of Acinetobacter defluvii strain WCHAD010030.</title>
        <authorList>
            <person name="Hu Y."/>
            <person name="Qin J."/>
            <person name="Feng Y."/>
            <person name="Zong Z."/>
        </authorList>
    </citation>
    <scope>NUCLEOTIDE SEQUENCE</scope>
    <source>
        <strain evidence="3">WCHA30</strain>
    </source>
</reference>
<dbReference type="NCBIfam" id="TIGR02334">
    <property type="entry name" value="prpF"/>
    <property type="match status" value="1"/>
</dbReference>
<dbReference type="Pfam" id="PF04303">
    <property type="entry name" value="PrpF"/>
    <property type="match status" value="1"/>
</dbReference>
<dbReference type="FunFam" id="3.10.310.10:FF:000018">
    <property type="entry name" value="2-methylaconitate cis-trans isomerase"/>
    <property type="match status" value="1"/>
</dbReference>
<dbReference type="STRING" id="1871111.GCA_001704615_01797"/>
<dbReference type="AlphaFoldDB" id="A0A2S2FBL8"/>
<accession>A0A2S2FBL8</accession>
<evidence type="ECO:0000313" key="3">
    <source>
        <dbReference type="EMBL" id="AWL28363.1"/>
    </source>
</evidence>
<comment type="similarity">
    <text evidence="1">Belongs to the PrpF family.</text>
</comment>
<dbReference type="PANTHER" id="PTHR43709">
    <property type="entry name" value="ACONITATE ISOMERASE-RELATED"/>
    <property type="match status" value="1"/>
</dbReference>
<evidence type="ECO:0000256" key="2">
    <source>
        <dbReference type="ARBA" id="ARBA00023235"/>
    </source>
</evidence>
<name>A0A2S2FBL8_9GAMM</name>
<dbReference type="PANTHER" id="PTHR43709:SF2">
    <property type="entry name" value="DUF453 DOMAIN PROTEIN (AFU_ORTHOLOGUE AFUA_6G00360)"/>
    <property type="match status" value="1"/>
</dbReference>
<keyword evidence="2 3" id="KW-0413">Isomerase</keyword>
<dbReference type="Gene3D" id="3.10.310.10">
    <property type="entry name" value="Diaminopimelate Epimerase, Chain A, domain 1"/>
    <property type="match status" value="2"/>
</dbReference>
<dbReference type="InterPro" id="IPR012709">
    <property type="entry name" value="PrpF"/>
</dbReference>
<dbReference type="Proteomes" id="UP000245977">
    <property type="component" value="Chromosome"/>
</dbReference>